<sequence>MGDEPGGIAQDHVISQDGTESDPLDAFLNSLGNLNDSRGSDVEGDGYGIASDGTGDLRATYLENDPQPCCMDTGASKSSTSVPADALQNDRCAGGNSLTRSASNTTSTEQGFKDIYKVDPVVDGLPLPEVVKFKKRLGVETMGLRVPKPICSFGNLGSTVPQSLMRRFDKLGYVEPMPMQCQAMPVLLQGRNAILMGESGCGKTLSYLVPLVCHVLSLIRDSNAAALKRSAFCIIVGLTREACGQIYVMLSKLLKFVSVRVATVASGYDNYNQVISGTEFLIVTPAKLSDLVNRRCLSLGSTHAVALEEFPKVYQKHPEEAEMLLRLGAMKIIVSNVMLGTDTLTTLRQYLKNSVTVKYLITPSLSNINIKWISCLKEPSRVQKTMFVSDLLSHFHQAFRMVIFANDKMTVEMIHGFIKNITESVKYIHEEVPRDVCSSTMELFRSGQLQILVVTDALCRNINLPDIDYVIVFDMPRTLSKFCARVRTVQTSKSGVVYSLLTKQDHIVSAHICYQLVNDGLDVPKVLEQVASNWKPYRDSKHSGTGLGIQPKEHREVELTMRPVSAKDSFGDKSGQEVLISTTPGPSAMVQAALQDSVTDGAGSPGHEDTGREYGIDDLISSDEEEDIVPKRQLVKPAGLIDFEKVRQRRLKMSQDQL</sequence>
<dbReference type="OrthoDB" id="360161at2759"/>
<reference evidence="9" key="1">
    <citation type="submission" date="2019-12" db="EMBL/GenBank/DDBJ databases">
        <title>Genome sequence of Babesia ovis.</title>
        <authorList>
            <person name="Yamagishi J."/>
            <person name="Sevinc F."/>
            <person name="Xuan X."/>
        </authorList>
    </citation>
    <scope>NUCLEOTIDE SEQUENCE</scope>
    <source>
        <strain evidence="9">Selcuk</strain>
    </source>
</reference>
<evidence type="ECO:0000256" key="3">
    <source>
        <dbReference type="ARBA" id="ARBA00022801"/>
    </source>
</evidence>
<proteinExistence type="predicted"/>
<dbReference type="AlphaFoldDB" id="A0A9W5TBH6"/>
<gene>
    <name evidence="9" type="ORF">BaOVIS_021770</name>
</gene>
<dbReference type="InterPro" id="IPR027417">
    <property type="entry name" value="P-loop_NTPase"/>
</dbReference>
<keyword evidence="5" id="KW-0067">ATP-binding</keyword>
<protein>
    <recommendedName>
        <fullName evidence="1">RNA helicase</fullName>
        <ecNumber evidence="1">3.6.4.13</ecNumber>
    </recommendedName>
</protein>
<dbReference type="InterPro" id="IPR014001">
    <property type="entry name" value="Helicase_ATP-bd"/>
</dbReference>
<dbReference type="GO" id="GO:0016787">
    <property type="term" value="F:hydrolase activity"/>
    <property type="evidence" value="ECO:0007669"/>
    <property type="project" value="UniProtKB-KW"/>
</dbReference>
<dbReference type="EMBL" id="BLIY01000017">
    <property type="protein sequence ID" value="GFE54773.1"/>
    <property type="molecule type" value="Genomic_DNA"/>
</dbReference>
<feature type="region of interest" description="Disordered" evidence="6">
    <location>
        <begin position="1"/>
        <end position="23"/>
    </location>
</feature>
<dbReference type="EC" id="3.6.4.13" evidence="1"/>
<evidence type="ECO:0000256" key="6">
    <source>
        <dbReference type="SAM" id="MobiDB-lite"/>
    </source>
</evidence>
<keyword evidence="4 9" id="KW-0347">Helicase</keyword>
<feature type="compositionally biased region" description="Basic and acidic residues" evidence="6">
    <location>
        <begin position="606"/>
        <end position="615"/>
    </location>
</feature>
<evidence type="ECO:0000313" key="9">
    <source>
        <dbReference type="EMBL" id="GFE54773.1"/>
    </source>
</evidence>
<dbReference type="PANTHER" id="PTHR47958">
    <property type="entry name" value="ATP-DEPENDENT RNA HELICASE DBP3"/>
    <property type="match status" value="1"/>
</dbReference>
<feature type="region of interest" description="Disordered" evidence="6">
    <location>
        <begin position="598"/>
        <end position="625"/>
    </location>
</feature>
<dbReference type="GO" id="GO:0003724">
    <property type="term" value="F:RNA helicase activity"/>
    <property type="evidence" value="ECO:0007669"/>
    <property type="project" value="UniProtKB-EC"/>
</dbReference>
<dbReference type="SMART" id="SM00487">
    <property type="entry name" value="DEXDc"/>
    <property type="match status" value="1"/>
</dbReference>
<dbReference type="PROSITE" id="PS51192">
    <property type="entry name" value="HELICASE_ATP_BIND_1"/>
    <property type="match status" value="1"/>
</dbReference>
<dbReference type="GO" id="GO:0005524">
    <property type="term" value="F:ATP binding"/>
    <property type="evidence" value="ECO:0007669"/>
    <property type="project" value="UniProtKB-KW"/>
</dbReference>
<organism evidence="9 10">
    <name type="scientific">Babesia ovis</name>
    <dbReference type="NCBI Taxonomy" id="5869"/>
    <lineage>
        <taxon>Eukaryota</taxon>
        <taxon>Sar</taxon>
        <taxon>Alveolata</taxon>
        <taxon>Apicomplexa</taxon>
        <taxon>Aconoidasida</taxon>
        <taxon>Piroplasmida</taxon>
        <taxon>Babesiidae</taxon>
        <taxon>Babesia</taxon>
    </lineage>
</organism>
<evidence type="ECO:0000259" key="8">
    <source>
        <dbReference type="PROSITE" id="PS51194"/>
    </source>
</evidence>
<keyword evidence="3" id="KW-0378">Hydrolase</keyword>
<evidence type="ECO:0000256" key="5">
    <source>
        <dbReference type="ARBA" id="ARBA00022840"/>
    </source>
</evidence>
<accession>A0A9W5TBH6</accession>
<dbReference type="InterPro" id="IPR001650">
    <property type="entry name" value="Helicase_C-like"/>
</dbReference>
<dbReference type="Pfam" id="PF00271">
    <property type="entry name" value="Helicase_C"/>
    <property type="match status" value="1"/>
</dbReference>
<dbReference type="InterPro" id="IPR011545">
    <property type="entry name" value="DEAD/DEAH_box_helicase_dom"/>
</dbReference>
<evidence type="ECO:0000256" key="4">
    <source>
        <dbReference type="ARBA" id="ARBA00022806"/>
    </source>
</evidence>
<comment type="caution">
    <text evidence="9">The sequence shown here is derived from an EMBL/GenBank/DDBJ whole genome shotgun (WGS) entry which is preliminary data.</text>
</comment>
<dbReference type="SMART" id="SM00490">
    <property type="entry name" value="HELICc"/>
    <property type="match status" value="1"/>
</dbReference>
<evidence type="ECO:0000256" key="1">
    <source>
        <dbReference type="ARBA" id="ARBA00012552"/>
    </source>
</evidence>
<dbReference type="Gene3D" id="3.40.50.300">
    <property type="entry name" value="P-loop containing nucleotide triphosphate hydrolases"/>
    <property type="match status" value="2"/>
</dbReference>
<dbReference type="Proteomes" id="UP001057455">
    <property type="component" value="Unassembled WGS sequence"/>
</dbReference>
<name>A0A9W5TBH6_BABOV</name>
<evidence type="ECO:0000256" key="2">
    <source>
        <dbReference type="ARBA" id="ARBA00022741"/>
    </source>
</evidence>
<dbReference type="Pfam" id="PF00270">
    <property type="entry name" value="DEAD"/>
    <property type="match status" value="1"/>
</dbReference>
<dbReference type="PROSITE" id="PS51194">
    <property type="entry name" value="HELICASE_CTER"/>
    <property type="match status" value="1"/>
</dbReference>
<dbReference type="GO" id="GO:0003676">
    <property type="term" value="F:nucleic acid binding"/>
    <property type="evidence" value="ECO:0007669"/>
    <property type="project" value="InterPro"/>
</dbReference>
<dbReference type="SUPFAM" id="SSF52540">
    <property type="entry name" value="P-loop containing nucleoside triphosphate hydrolases"/>
    <property type="match status" value="2"/>
</dbReference>
<feature type="domain" description="Helicase ATP-binding" evidence="7">
    <location>
        <begin position="184"/>
        <end position="362"/>
    </location>
</feature>
<feature type="domain" description="Helicase C-terminal" evidence="8">
    <location>
        <begin position="387"/>
        <end position="532"/>
    </location>
</feature>
<evidence type="ECO:0000259" key="7">
    <source>
        <dbReference type="PROSITE" id="PS51192"/>
    </source>
</evidence>
<keyword evidence="10" id="KW-1185">Reference proteome</keyword>
<keyword evidence="2" id="KW-0547">Nucleotide-binding</keyword>
<evidence type="ECO:0000313" key="10">
    <source>
        <dbReference type="Proteomes" id="UP001057455"/>
    </source>
</evidence>